<comment type="cofactor">
    <cofactor evidence="8">
        <name>a divalent metal cation</name>
        <dbReference type="ChEBI" id="CHEBI:60240"/>
    </cofactor>
    <text evidence="8">Binds 2 divalent metal cations per subunit.</text>
</comment>
<dbReference type="Gene3D" id="3.40.630.10">
    <property type="entry name" value="Zn peptidases"/>
    <property type="match status" value="1"/>
</dbReference>
<feature type="binding site" evidence="8">
    <location>
        <position position="321"/>
    </location>
    <ligand>
        <name>Zn(2+)</name>
        <dbReference type="ChEBI" id="CHEBI:29105"/>
        <label>2</label>
    </ligand>
</feature>
<feature type="active site" description="Proton acceptor" evidence="7">
    <location>
        <position position="213"/>
    </location>
</feature>
<accession>A0A1Q8EAV8</accession>
<feature type="binding site" evidence="8">
    <location>
        <position position="181"/>
    </location>
    <ligand>
        <name>Zn(2+)</name>
        <dbReference type="ChEBI" id="CHEBI:29105"/>
        <label>1</label>
    </ligand>
</feature>
<protein>
    <submittedName>
        <fullName evidence="9">Peptidase</fullName>
    </submittedName>
</protein>
<feature type="binding site" evidence="8">
    <location>
        <position position="236"/>
    </location>
    <ligand>
        <name>Zn(2+)</name>
        <dbReference type="ChEBI" id="CHEBI:29105"/>
        <label>1</label>
    </ligand>
</feature>
<feature type="binding site" evidence="8">
    <location>
        <position position="214"/>
    </location>
    <ligand>
        <name>Zn(2+)</name>
        <dbReference type="ChEBI" id="CHEBI:29105"/>
        <label>2</label>
    </ligand>
</feature>
<feature type="binding site" evidence="8">
    <location>
        <position position="181"/>
    </location>
    <ligand>
        <name>Zn(2+)</name>
        <dbReference type="ChEBI" id="CHEBI:29105"/>
        <label>2</label>
    </ligand>
</feature>
<keyword evidence="4 8" id="KW-0479">Metal-binding</keyword>
<comment type="caution">
    <text evidence="9">The sequence shown here is derived from an EMBL/GenBank/DDBJ whole genome shotgun (WGS) entry which is preliminary data.</text>
</comment>
<dbReference type="Proteomes" id="UP000186890">
    <property type="component" value="Unassembled WGS sequence"/>
</dbReference>
<dbReference type="InterPro" id="IPR008007">
    <property type="entry name" value="Peptidase_M42"/>
</dbReference>
<proteinExistence type="inferred from homology"/>
<dbReference type="SUPFAM" id="SSF101821">
    <property type="entry name" value="Aminopeptidase/glucanase lid domain"/>
    <property type="match status" value="1"/>
</dbReference>
<name>A0A1Q8EAV8_9STRE</name>
<evidence type="ECO:0000256" key="3">
    <source>
        <dbReference type="ARBA" id="ARBA00022670"/>
    </source>
</evidence>
<evidence type="ECO:0000256" key="6">
    <source>
        <dbReference type="PIRNR" id="PIRNR001123"/>
    </source>
</evidence>
<dbReference type="Gene3D" id="2.40.30.40">
    <property type="entry name" value="Peptidase M42, domain 2"/>
    <property type="match status" value="1"/>
</dbReference>
<evidence type="ECO:0000256" key="1">
    <source>
        <dbReference type="ARBA" id="ARBA00006272"/>
    </source>
</evidence>
<dbReference type="PANTHER" id="PTHR32481">
    <property type="entry name" value="AMINOPEPTIDASE"/>
    <property type="match status" value="1"/>
</dbReference>
<dbReference type="Pfam" id="PF05343">
    <property type="entry name" value="Peptidase_M42"/>
    <property type="match status" value="1"/>
</dbReference>
<sequence>MMNPFDWTVVETLSNLCGISGQEERVLAYLMSQLNTEFVGTDRLGSGLFQVGTKTETGVHIMIATHMDEVGFLVSDIDEHGYLKLQSVGNMWPHVLLNHRVRIFTKQGQDYIGIIGSPSVHALSPEKRQQVLSLEQLYIDLGVASKDEVLALGIQIGDMVCPATEMLSLANPNFLVGKAFDNRISVAVGMQVLQQLATSELKNCITLATTVQEEVGLRGARTVAATMAPDIAFAVDTTLAGDTPLDQNNVKLGQGVTINVIDSMTVTNRGLLIYLEDLCRKEQIPYQLSCFTAGGTDAGNIHKTGQGIVATTLSIPMRYMHTHEGIIHKEDVLATYRLLQAVAQDMTREKLDLILEQDYRYGIENETITRKDKEERQCGE</sequence>
<keyword evidence="2" id="KW-0031">Aminopeptidase</keyword>
<evidence type="ECO:0000313" key="9">
    <source>
        <dbReference type="EMBL" id="OLF48927.1"/>
    </source>
</evidence>
<dbReference type="RefSeq" id="WP_075103970.1">
    <property type="nucleotide sequence ID" value="NZ_MSJM01000001.1"/>
</dbReference>
<dbReference type="InterPro" id="IPR023367">
    <property type="entry name" value="Peptidase_M42_dom2"/>
</dbReference>
<evidence type="ECO:0000256" key="4">
    <source>
        <dbReference type="ARBA" id="ARBA00022723"/>
    </source>
</evidence>
<comment type="similarity">
    <text evidence="1 6">Belongs to the peptidase M42 family.</text>
</comment>
<organism evidence="9 10">
    <name type="scientific">Streptococcus cuniculi</name>
    <dbReference type="NCBI Taxonomy" id="1432788"/>
    <lineage>
        <taxon>Bacteria</taxon>
        <taxon>Bacillati</taxon>
        <taxon>Bacillota</taxon>
        <taxon>Bacilli</taxon>
        <taxon>Lactobacillales</taxon>
        <taxon>Streptococcaceae</taxon>
        <taxon>Streptococcus</taxon>
    </lineage>
</organism>
<evidence type="ECO:0000256" key="5">
    <source>
        <dbReference type="ARBA" id="ARBA00022801"/>
    </source>
</evidence>
<dbReference type="EMBL" id="MSJM01000001">
    <property type="protein sequence ID" value="OLF48927.1"/>
    <property type="molecule type" value="Genomic_DNA"/>
</dbReference>
<dbReference type="GO" id="GO:0046872">
    <property type="term" value="F:metal ion binding"/>
    <property type="evidence" value="ECO:0007669"/>
    <property type="project" value="UniProtKB-UniRule"/>
</dbReference>
<dbReference type="AlphaFoldDB" id="A0A1Q8EAV8"/>
<dbReference type="CDD" id="cd05656">
    <property type="entry name" value="M42_Frv"/>
    <property type="match status" value="1"/>
</dbReference>
<evidence type="ECO:0000313" key="10">
    <source>
        <dbReference type="Proteomes" id="UP000186890"/>
    </source>
</evidence>
<keyword evidence="5" id="KW-0378">Hydrolase</keyword>
<dbReference type="InterPro" id="IPR051464">
    <property type="entry name" value="Peptidase_M42_aminopept"/>
</dbReference>
<dbReference type="GO" id="GO:0006508">
    <property type="term" value="P:proteolysis"/>
    <property type="evidence" value="ECO:0007669"/>
    <property type="project" value="UniProtKB-KW"/>
</dbReference>
<evidence type="ECO:0000256" key="8">
    <source>
        <dbReference type="PIRSR" id="PIRSR001123-2"/>
    </source>
</evidence>
<feature type="binding site" evidence="8">
    <location>
        <position position="66"/>
    </location>
    <ligand>
        <name>Zn(2+)</name>
        <dbReference type="ChEBI" id="CHEBI:29105"/>
        <label>1</label>
    </ligand>
</feature>
<keyword evidence="10" id="KW-1185">Reference proteome</keyword>
<gene>
    <name evidence="9" type="ORF">BU202_01190</name>
</gene>
<dbReference type="PIRSF" id="PIRSF001123">
    <property type="entry name" value="PepA_GA"/>
    <property type="match status" value="1"/>
</dbReference>
<keyword evidence="3" id="KW-0645">Protease</keyword>
<dbReference type="OrthoDB" id="9772053at2"/>
<reference evidence="10" key="1">
    <citation type="submission" date="2016-12" db="EMBL/GenBank/DDBJ databases">
        <authorList>
            <person name="Gulvik C.A."/>
        </authorList>
    </citation>
    <scope>NUCLEOTIDE SEQUENCE [LARGE SCALE GENOMIC DNA]</scope>
    <source>
        <strain evidence="10">NED12-00049-6B</strain>
    </source>
</reference>
<evidence type="ECO:0000256" key="7">
    <source>
        <dbReference type="PIRSR" id="PIRSR001123-1"/>
    </source>
</evidence>
<dbReference type="GO" id="GO:0004177">
    <property type="term" value="F:aminopeptidase activity"/>
    <property type="evidence" value="ECO:0007669"/>
    <property type="project" value="UniProtKB-UniRule"/>
</dbReference>
<dbReference type="PANTHER" id="PTHR32481:SF0">
    <property type="entry name" value="AMINOPEPTIDASE YPDE-RELATED"/>
    <property type="match status" value="1"/>
</dbReference>
<dbReference type="SUPFAM" id="SSF53187">
    <property type="entry name" value="Zn-dependent exopeptidases"/>
    <property type="match status" value="1"/>
</dbReference>
<evidence type="ECO:0000256" key="2">
    <source>
        <dbReference type="ARBA" id="ARBA00022438"/>
    </source>
</evidence>